<proteinExistence type="predicted"/>
<evidence type="ECO:0008006" key="4">
    <source>
        <dbReference type="Google" id="ProtNLM"/>
    </source>
</evidence>
<reference evidence="2" key="1">
    <citation type="submission" date="2020-07" db="EMBL/GenBank/DDBJ databases">
        <title>Koleobacter methoxysyntrophicus gen. nov., sp. nov., a novel anaerobic bacterium isolated from deep subsurface oil field and proposal of Koleobacterales ord. nov. in the phylum Firmicutes.</title>
        <authorList>
            <person name="Sakamoto S."/>
            <person name="Tamaki H."/>
        </authorList>
    </citation>
    <scope>NUCLEOTIDE SEQUENCE</scope>
    <source>
        <strain evidence="2">NRmbB1</strain>
    </source>
</reference>
<sequence length="132" mass="15970">MNDRLEKQYNDFERAYENLRTGAKEAKTELEIDGVIKRFELCYETSWKLIKTYLEYQGIICKTPRICFKEAFNNDLINNVDTWLKMIDDRNLLVHTYTFEQSRKIFEHINEEFLNAFKNLKDTVKKRLSKEN</sequence>
<dbReference type="AlphaFoldDB" id="A0A8A0RI01"/>
<keyword evidence="1" id="KW-0175">Coiled coil</keyword>
<evidence type="ECO:0000256" key="1">
    <source>
        <dbReference type="SAM" id="Coils"/>
    </source>
</evidence>
<dbReference type="SUPFAM" id="SSF81593">
    <property type="entry name" value="Nucleotidyltransferase substrate binding subunit/domain"/>
    <property type="match status" value="1"/>
</dbReference>
<dbReference type="NCBIfam" id="TIGR01987">
    <property type="entry name" value="HI0074"/>
    <property type="match status" value="1"/>
</dbReference>
<name>A0A8A0RI01_9FIRM</name>
<dbReference type="EMBL" id="CP059066">
    <property type="protein sequence ID" value="QSQ07885.1"/>
    <property type="molecule type" value="Genomic_DNA"/>
</dbReference>
<dbReference type="RefSeq" id="WP_206708134.1">
    <property type="nucleotide sequence ID" value="NZ_CP059066.1"/>
</dbReference>
<gene>
    <name evidence="2" type="ORF">H0A61_00202</name>
</gene>
<protein>
    <recommendedName>
        <fullName evidence="4">Nucleotidyltransferase substrate binding protein, HI0074 family</fullName>
    </recommendedName>
</protein>
<evidence type="ECO:0000313" key="3">
    <source>
        <dbReference type="Proteomes" id="UP000662904"/>
    </source>
</evidence>
<evidence type="ECO:0000313" key="2">
    <source>
        <dbReference type="EMBL" id="QSQ07885.1"/>
    </source>
</evidence>
<keyword evidence="3" id="KW-1185">Reference proteome</keyword>
<dbReference type="Pfam" id="PF08780">
    <property type="entry name" value="NTase_sub_bind"/>
    <property type="match status" value="1"/>
</dbReference>
<dbReference type="InterPro" id="IPR010235">
    <property type="entry name" value="HepT"/>
</dbReference>
<organism evidence="2 3">
    <name type="scientific">Koleobacter methoxysyntrophicus</name>
    <dbReference type="NCBI Taxonomy" id="2751313"/>
    <lineage>
        <taxon>Bacteria</taxon>
        <taxon>Bacillati</taxon>
        <taxon>Bacillota</taxon>
        <taxon>Clostridia</taxon>
        <taxon>Koleobacterales</taxon>
        <taxon>Koleobacteraceae</taxon>
        <taxon>Koleobacter</taxon>
    </lineage>
</organism>
<feature type="coiled-coil region" evidence="1">
    <location>
        <begin position="2"/>
        <end position="29"/>
    </location>
</feature>
<dbReference type="KEGG" id="kme:H0A61_00202"/>
<accession>A0A8A0RI01</accession>
<dbReference type="Proteomes" id="UP000662904">
    <property type="component" value="Chromosome"/>
</dbReference>
<dbReference type="Gene3D" id="1.20.120.330">
    <property type="entry name" value="Nucleotidyltransferases domain 2"/>
    <property type="match status" value="1"/>
</dbReference>